<dbReference type="PANTHER" id="PTHR19879:SF9">
    <property type="entry name" value="TRANSCRIPTION INITIATION FACTOR TFIID SUBUNIT 5"/>
    <property type="match status" value="1"/>
</dbReference>
<dbReference type="Pfam" id="PF05729">
    <property type="entry name" value="NACHT"/>
    <property type="match status" value="1"/>
</dbReference>
<dbReference type="SUPFAM" id="SSF50978">
    <property type="entry name" value="WD40 repeat-like"/>
    <property type="match status" value="2"/>
</dbReference>
<proteinExistence type="predicted"/>
<dbReference type="InterPro" id="IPR056251">
    <property type="entry name" value="Arm_rpt_dom"/>
</dbReference>
<reference evidence="7" key="2">
    <citation type="journal article" date="2022" name="Microbiol. Resour. Announc.">
        <title>Whole-Genome Sequence of Entomortierella parvispora E1425, a Mucoromycotan Fungus Associated with Burkholderiaceae-Related Endosymbiotic Bacteria.</title>
        <authorList>
            <person name="Herlambang A."/>
            <person name="Guo Y."/>
            <person name="Takashima Y."/>
            <person name="Narisawa K."/>
            <person name="Ohta H."/>
            <person name="Nishizawa T."/>
        </authorList>
    </citation>
    <scope>NUCLEOTIDE SEQUENCE</scope>
    <source>
        <strain evidence="7">E1425</strain>
    </source>
</reference>
<dbReference type="InterPro" id="IPR020472">
    <property type="entry name" value="WD40_PAC1"/>
</dbReference>
<feature type="repeat" description="WD" evidence="3">
    <location>
        <begin position="1588"/>
        <end position="1629"/>
    </location>
</feature>
<dbReference type="InterPro" id="IPR015943">
    <property type="entry name" value="WD40/YVTN_repeat-like_dom_sf"/>
</dbReference>
<feature type="compositionally biased region" description="Basic and acidic residues" evidence="4">
    <location>
        <begin position="17"/>
        <end position="32"/>
    </location>
</feature>
<dbReference type="Proteomes" id="UP000827284">
    <property type="component" value="Unassembled WGS sequence"/>
</dbReference>
<dbReference type="SUPFAM" id="SSF141571">
    <property type="entry name" value="Pentapeptide repeat-like"/>
    <property type="match status" value="1"/>
</dbReference>
<keyword evidence="2" id="KW-0677">Repeat</keyword>
<accession>A0A9P3HDA4</accession>
<dbReference type="Pfam" id="PF00805">
    <property type="entry name" value="Pentapeptide"/>
    <property type="match status" value="1"/>
</dbReference>
<feature type="repeat" description="WD" evidence="3">
    <location>
        <begin position="1211"/>
        <end position="1243"/>
    </location>
</feature>
<feature type="repeat" description="WD" evidence="3">
    <location>
        <begin position="1169"/>
        <end position="1210"/>
    </location>
</feature>
<dbReference type="InterPro" id="IPR001646">
    <property type="entry name" value="5peptide_repeat"/>
</dbReference>
<dbReference type="Pfam" id="PF00400">
    <property type="entry name" value="WD40"/>
    <property type="match status" value="12"/>
</dbReference>
<dbReference type="InterPro" id="IPR027417">
    <property type="entry name" value="P-loop_NTPase"/>
</dbReference>
<reference evidence="7" key="1">
    <citation type="submission" date="2021-11" db="EMBL/GenBank/DDBJ databases">
        <authorList>
            <person name="Herlambang A."/>
            <person name="Guo Y."/>
            <person name="Takashima Y."/>
            <person name="Nishizawa T."/>
        </authorList>
    </citation>
    <scope>NUCLEOTIDE SEQUENCE</scope>
    <source>
        <strain evidence="7">E1425</strain>
    </source>
</reference>
<dbReference type="PROSITE" id="PS50082">
    <property type="entry name" value="WD_REPEATS_2"/>
    <property type="match status" value="12"/>
</dbReference>
<dbReference type="PANTHER" id="PTHR19879">
    <property type="entry name" value="TRANSCRIPTION INITIATION FACTOR TFIID"/>
    <property type="match status" value="1"/>
</dbReference>
<dbReference type="InterPro" id="IPR001680">
    <property type="entry name" value="WD40_rpt"/>
</dbReference>
<dbReference type="InterPro" id="IPR036322">
    <property type="entry name" value="WD40_repeat_dom_sf"/>
</dbReference>
<feature type="repeat" description="WD" evidence="3">
    <location>
        <begin position="1630"/>
        <end position="1671"/>
    </location>
</feature>
<evidence type="ECO:0000256" key="1">
    <source>
        <dbReference type="ARBA" id="ARBA00022574"/>
    </source>
</evidence>
<protein>
    <recommendedName>
        <fullName evidence="9">NACHT domain-containing protein</fullName>
    </recommendedName>
</protein>
<dbReference type="PROSITE" id="PS00678">
    <property type="entry name" value="WD_REPEATS_1"/>
    <property type="match status" value="6"/>
</dbReference>
<feature type="repeat" description="WD" evidence="3">
    <location>
        <begin position="1253"/>
        <end position="1285"/>
    </location>
</feature>
<dbReference type="SUPFAM" id="SSF48371">
    <property type="entry name" value="ARM repeat"/>
    <property type="match status" value="1"/>
</dbReference>
<keyword evidence="1 3" id="KW-0853">WD repeat</keyword>
<dbReference type="InterPro" id="IPR016024">
    <property type="entry name" value="ARM-type_fold"/>
</dbReference>
<keyword evidence="8" id="KW-1185">Reference proteome</keyword>
<dbReference type="CDD" id="cd00200">
    <property type="entry name" value="WD40"/>
    <property type="match status" value="2"/>
</dbReference>
<evidence type="ECO:0000256" key="2">
    <source>
        <dbReference type="ARBA" id="ARBA00022737"/>
    </source>
</evidence>
<feature type="repeat" description="WD" evidence="3">
    <location>
        <begin position="1504"/>
        <end position="1540"/>
    </location>
</feature>
<dbReference type="Gene3D" id="2.130.10.10">
    <property type="entry name" value="YVTN repeat-like/Quinoprotein amine dehydrogenase"/>
    <property type="match status" value="7"/>
</dbReference>
<feature type="repeat" description="WD" evidence="3">
    <location>
        <begin position="1420"/>
        <end position="1461"/>
    </location>
</feature>
<dbReference type="InterPro" id="IPR007111">
    <property type="entry name" value="NACHT_NTPase"/>
</dbReference>
<feature type="repeat" description="WD" evidence="3">
    <location>
        <begin position="1378"/>
        <end position="1415"/>
    </location>
</feature>
<dbReference type="EMBL" id="BQFW01000008">
    <property type="protein sequence ID" value="GJJ74238.1"/>
    <property type="molecule type" value="Genomic_DNA"/>
</dbReference>
<dbReference type="PROSITE" id="PS50294">
    <property type="entry name" value="WD_REPEATS_REGION"/>
    <property type="match status" value="12"/>
</dbReference>
<feature type="compositionally biased region" description="Low complexity" evidence="4">
    <location>
        <begin position="1"/>
        <end position="15"/>
    </location>
</feature>
<dbReference type="SMART" id="SM00320">
    <property type="entry name" value="WD40"/>
    <property type="match status" value="14"/>
</dbReference>
<comment type="caution">
    <text evidence="7">The sequence shown here is derived from an EMBL/GenBank/DDBJ whole genome shotgun (WGS) entry which is preliminary data.</text>
</comment>
<organism evidence="7 8">
    <name type="scientific">Entomortierella parvispora</name>
    <dbReference type="NCBI Taxonomy" id="205924"/>
    <lineage>
        <taxon>Eukaryota</taxon>
        <taxon>Fungi</taxon>
        <taxon>Fungi incertae sedis</taxon>
        <taxon>Mucoromycota</taxon>
        <taxon>Mortierellomycotina</taxon>
        <taxon>Mortierellomycetes</taxon>
        <taxon>Mortierellales</taxon>
        <taxon>Mortierellaceae</taxon>
        <taxon>Entomortierella</taxon>
    </lineage>
</organism>
<dbReference type="Pfam" id="PF23948">
    <property type="entry name" value="ARM_5"/>
    <property type="match status" value="1"/>
</dbReference>
<feature type="repeat" description="WD" evidence="3">
    <location>
        <begin position="1462"/>
        <end position="1503"/>
    </location>
</feature>
<dbReference type="Gene3D" id="2.160.20.80">
    <property type="entry name" value="E3 ubiquitin-protein ligase SopA"/>
    <property type="match status" value="1"/>
</dbReference>
<feature type="domain" description="Arm-like repeat" evidence="6">
    <location>
        <begin position="178"/>
        <end position="511"/>
    </location>
</feature>
<evidence type="ECO:0000256" key="4">
    <source>
        <dbReference type="SAM" id="MobiDB-lite"/>
    </source>
</evidence>
<feature type="repeat" description="WD" evidence="3">
    <location>
        <begin position="1546"/>
        <end position="1577"/>
    </location>
</feature>
<evidence type="ECO:0000259" key="6">
    <source>
        <dbReference type="Pfam" id="PF23948"/>
    </source>
</evidence>
<evidence type="ECO:0000313" key="7">
    <source>
        <dbReference type="EMBL" id="GJJ74238.1"/>
    </source>
</evidence>
<dbReference type="InterPro" id="IPR019775">
    <property type="entry name" value="WD40_repeat_CS"/>
</dbReference>
<evidence type="ECO:0000259" key="5">
    <source>
        <dbReference type="Pfam" id="PF05729"/>
    </source>
</evidence>
<name>A0A9P3HDA4_9FUNG</name>
<feature type="region of interest" description="Disordered" evidence="4">
    <location>
        <begin position="1"/>
        <end position="32"/>
    </location>
</feature>
<gene>
    <name evidence="7" type="ORF">EMPS_06596</name>
</gene>
<feature type="repeat" description="WD" evidence="3">
    <location>
        <begin position="1339"/>
        <end position="1377"/>
    </location>
</feature>
<dbReference type="PRINTS" id="PR00320">
    <property type="entry name" value="GPROTEINBRPT"/>
</dbReference>
<feature type="repeat" description="WD" evidence="3">
    <location>
        <begin position="1295"/>
        <end position="1336"/>
    </location>
</feature>
<feature type="domain" description="NACHT" evidence="5">
    <location>
        <begin position="622"/>
        <end position="782"/>
    </location>
</feature>
<evidence type="ECO:0008006" key="9">
    <source>
        <dbReference type="Google" id="ProtNLM"/>
    </source>
</evidence>
<evidence type="ECO:0000313" key="8">
    <source>
        <dbReference type="Proteomes" id="UP000827284"/>
    </source>
</evidence>
<evidence type="ECO:0000256" key="3">
    <source>
        <dbReference type="PROSITE-ProRule" id="PRU00221"/>
    </source>
</evidence>
<feature type="region of interest" description="Disordered" evidence="4">
    <location>
        <begin position="937"/>
        <end position="957"/>
    </location>
</feature>
<sequence>MTKTPSSPRSPTPVKSHVKEKSTSGSSKDQHTDGLLSATFRKLGNLSVSIGSPQAVLGSSQTGSSLSSQSLHRSKSMVMACGSSSELVESPESSTLTFQNMASVPSDAFSKDATKTKQEVLLPKVGKRIEVIQQLVACAELLTWTTTIRQDSSLSNIDTGLSGLTPSQLKWMEEMKDRPLEKEYIQQLVNRMVDRFSALPNKTSDAIHDIVLLGPVLDKEHYRSLLNRFLNELRRDMALNTNILQGLVRLVELSPPFYLHADDLTKTLWTIRLHLQDPAQQESEYTVHLTVAISKILVIMVDCEVKDLNRKEEHEPLLEILSKLRKHRDPQVRYHVEYAYRALQLVPSDETLRQSFTRNSIGLAGGLMKVSGAIKLDFGDVPEGIPVVIKSGRELMENLRKYFGSGDKNPWFEYVREAQEMVDKGHLVDFNRLICEVSCRYDPYFQWGVCQILGELAADSSWDKTTREQAVKLLGEMFRSSSGSNHHREVRIWILTLLHNISGLQMTDQSTNPDNDNIMQLASMLSFEFRAEGDEKTSPRPRPRPPTMYRSFSTMSSLLEELDITPSLELVLDRLRCQRREAYGRHAVYIPPMSKSSLQASDEDLQPLHGRVNQFLKGKGLVMLILGDSGAGKSTFNMRLEYDLWDTYQAGDPIPLFIDLKTVHRLDQDLIRQHLDRLNLFSDSHVEKLRSREFILICDGYDESQSRSNLHTNNQFNRPNQWKTKMVISCRTQYLTPGYRSYFAPQQDAINNLSRFAADLFSEAAIVPFRPDQIKDYITQYTSPGAHSDKPRWTTERYMDRLERIAHIMDLIKNPFMLRMVLDILPELSLTTTQITRAELYDEFVDMHFDNELNRLMEQRSRGKMDSDRLAVFQEMEGPFIDLGINFSKGLAEAIFKQEKGVNSIEYWSDTDRRSWKRHFLGPEPKTQILMESSQLIRRARTPDPQTQTRSRSRIGGSRDTFRFSHLSILEYFYSLSFYDPREKLPQLSSTGSSAPSSCSTNILDHPLGQQSLVSEIAVLNFLSDRVKHRAEFKEYLHAIIQLSKIDISAGCAAANAITILVRAGERFTGADLKGIRIPGADLSGGDFDSAQLQGSDMSRTTLRNVWLRRADLSQSLMQGAVFGQYPYLEVEDFVMFCAFSPDGIWISVGLHNGTVALYNTLTWDRKIFEGHSSMIRGVAHSPDGKHIATSSLDRDVRIWDAYTGDLLVSLNGHTGSVFSVAYSPNGQQLASGGGDKTVRLWDTHKRVLTFTLRGHTDRVNAVAYSPSGKRIVSGSRDKTVRLWNALDGDPIACWHGHTDFVSSVAYSPNNLQIASASSDNTVRLWNTQTESPSFKLVHPDIVTFVAYSPSGQQIASGCRDKIVRLWDALTGTLIASLGGHTDFIISIAYSPNGQQIISSSWDQTVRFWDAQTGKPGCASSGHTGPVYSVTYSLNGQQIVSGGWDRTVRLWDVRTGALSSTLHGHTNRVQSVACSLNDHQIVSGSWDRTVRLWNAQTGELCSTMNGHTDDVVSVAYSPCSRQVASGSRDRTVRLWDVQTGLQSFILGGHIDDVTSVVYSPKGQCIASGSRDRTVRLWHAWTGEHGLIMSGHTDDVISVAYSPNGRQIASGSRDRTVRLWDPETGKHGFTLHGHTLDVDSVAYSPTGHQIATGSLDKTVRLWDVGSGQCLLMVNDFQERISSVAWRSTLDSIYLATGCEDRSVRSWQVVEGQDGPQLLLQWRSSSDTLVLSNAHIEGVQGLGKVNKRLLKQHQAVGQPAVDELADAS</sequence>
<dbReference type="OrthoDB" id="2343029at2759"/>
<dbReference type="Gene3D" id="3.40.50.300">
    <property type="entry name" value="P-loop containing nucleotide triphosphate hydrolases"/>
    <property type="match status" value="1"/>
</dbReference>